<feature type="transmembrane region" description="Helical" evidence="13">
    <location>
        <begin position="91"/>
        <end position="110"/>
    </location>
</feature>
<evidence type="ECO:0000256" key="10">
    <source>
        <dbReference type="ARBA" id="ARBA00023004"/>
    </source>
</evidence>
<name>A0A6L6Q4H8_9BURK</name>
<feature type="transmembrane region" description="Helical" evidence="13">
    <location>
        <begin position="147"/>
        <end position="166"/>
    </location>
</feature>
<dbReference type="SUPFAM" id="SSF81342">
    <property type="entry name" value="Transmembrane di-heme cytochromes"/>
    <property type="match status" value="1"/>
</dbReference>
<dbReference type="InterPro" id="IPR011577">
    <property type="entry name" value="Cyt_b561_bac/Ni-Hgenase"/>
</dbReference>
<dbReference type="PANTHER" id="PTHR30529">
    <property type="entry name" value="CYTOCHROME B561"/>
    <property type="match status" value="1"/>
</dbReference>
<feature type="transmembrane region" description="Helical" evidence="13">
    <location>
        <begin position="12"/>
        <end position="31"/>
    </location>
</feature>
<dbReference type="AlphaFoldDB" id="A0A6L6Q4H8"/>
<comment type="cofactor">
    <cofactor evidence="1">
        <name>heme b</name>
        <dbReference type="ChEBI" id="CHEBI:60344"/>
    </cofactor>
</comment>
<dbReference type="InterPro" id="IPR016174">
    <property type="entry name" value="Di-haem_cyt_TM"/>
</dbReference>
<proteinExistence type="inferred from homology"/>
<keyword evidence="6 13" id="KW-0812">Transmembrane</keyword>
<feature type="transmembrane region" description="Helical" evidence="13">
    <location>
        <begin position="51"/>
        <end position="70"/>
    </location>
</feature>
<evidence type="ECO:0000256" key="11">
    <source>
        <dbReference type="ARBA" id="ARBA00023136"/>
    </source>
</evidence>
<evidence type="ECO:0000256" key="1">
    <source>
        <dbReference type="ARBA" id="ARBA00001970"/>
    </source>
</evidence>
<evidence type="ECO:0000259" key="14">
    <source>
        <dbReference type="Pfam" id="PF01292"/>
    </source>
</evidence>
<comment type="similarity">
    <text evidence="12">Belongs to the cytochrome b561 family.</text>
</comment>
<dbReference type="GO" id="GO:0009055">
    <property type="term" value="F:electron transfer activity"/>
    <property type="evidence" value="ECO:0007669"/>
    <property type="project" value="InterPro"/>
</dbReference>
<keyword evidence="10" id="KW-0408">Iron</keyword>
<keyword evidence="4" id="KW-1003">Cell membrane</keyword>
<evidence type="ECO:0000256" key="9">
    <source>
        <dbReference type="ARBA" id="ARBA00022989"/>
    </source>
</evidence>
<keyword evidence="16" id="KW-1185">Reference proteome</keyword>
<keyword evidence="8" id="KW-0249">Electron transport</keyword>
<evidence type="ECO:0000256" key="3">
    <source>
        <dbReference type="ARBA" id="ARBA00022448"/>
    </source>
</evidence>
<keyword evidence="5" id="KW-0349">Heme</keyword>
<keyword evidence="3" id="KW-0813">Transport</keyword>
<comment type="subcellular location">
    <subcellularLocation>
        <location evidence="2">Cell membrane</location>
        <topology evidence="2">Multi-pass membrane protein</topology>
    </subcellularLocation>
</comment>
<keyword evidence="9 13" id="KW-1133">Transmembrane helix</keyword>
<evidence type="ECO:0000256" key="6">
    <source>
        <dbReference type="ARBA" id="ARBA00022692"/>
    </source>
</evidence>
<dbReference type="PANTHER" id="PTHR30529:SF1">
    <property type="entry name" value="CYTOCHROME B561 HOMOLOG 2"/>
    <property type="match status" value="1"/>
</dbReference>
<dbReference type="GO" id="GO:0046872">
    <property type="term" value="F:metal ion binding"/>
    <property type="evidence" value="ECO:0007669"/>
    <property type="project" value="UniProtKB-KW"/>
</dbReference>
<dbReference type="Proteomes" id="UP000484015">
    <property type="component" value="Unassembled WGS sequence"/>
</dbReference>
<evidence type="ECO:0000256" key="12">
    <source>
        <dbReference type="ARBA" id="ARBA00037975"/>
    </source>
</evidence>
<reference evidence="15 16" key="1">
    <citation type="submission" date="2019-11" db="EMBL/GenBank/DDBJ databases">
        <title>Type strains purchased from KCTC, JCM and DSMZ.</title>
        <authorList>
            <person name="Lu H."/>
        </authorList>
    </citation>
    <scope>NUCLEOTIDE SEQUENCE [LARGE SCALE GENOMIC DNA]</scope>
    <source>
        <strain evidence="15 16">KCTC 42409</strain>
    </source>
</reference>
<dbReference type="GO" id="GO:0005886">
    <property type="term" value="C:plasma membrane"/>
    <property type="evidence" value="ECO:0007669"/>
    <property type="project" value="UniProtKB-SubCell"/>
</dbReference>
<organism evidence="15 16">
    <name type="scientific">Pseudoduganella ginsengisoli</name>
    <dbReference type="NCBI Taxonomy" id="1462440"/>
    <lineage>
        <taxon>Bacteria</taxon>
        <taxon>Pseudomonadati</taxon>
        <taxon>Pseudomonadota</taxon>
        <taxon>Betaproteobacteria</taxon>
        <taxon>Burkholderiales</taxon>
        <taxon>Oxalobacteraceae</taxon>
        <taxon>Telluria group</taxon>
        <taxon>Pseudoduganella</taxon>
    </lineage>
</organism>
<dbReference type="InterPro" id="IPR052168">
    <property type="entry name" value="Cytochrome_b561_oxidase"/>
</dbReference>
<keyword evidence="7" id="KW-0479">Metal-binding</keyword>
<keyword evidence="11 13" id="KW-0472">Membrane</keyword>
<dbReference type="GO" id="GO:0022904">
    <property type="term" value="P:respiratory electron transport chain"/>
    <property type="evidence" value="ECO:0007669"/>
    <property type="project" value="InterPro"/>
</dbReference>
<evidence type="ECO:0000256" key="7">
    <source>
        <dbReference type="ARBA" id="ARBA00022723"/>
    </source>
</evidence>
<evidence type="ECO:0000313" key="16">
    <source>
        <dbReference type="Proteomes" id="UP000484015"/>
    </source>
</evidence>
<evidence type="ECO:0000256" key="13">
    <source>
        <dbReference type="SAM" id="Phobius"/>
    </source>
</evidence>
<accession>A0A6L6Q4H8</accession>
<protein>
    <submittedName>
        <fullName evidence="15">Cytochrome b</fullName>
    </submittedName>
</protein>
<evidence type="ECO:0000256" key="4">
    <source>
        <dbReference type="ARBA" id="ARBA00022475"/>
    </source>
</evidence>
<evidence type="ECO:0000256" key="5">
    <source>
        <dbReference type="ARBA" id="ARBA00022617"/>
    </source>
</evidence>
<evidence type="ECO:0000313" key="15">
    <source>
        <dbReference type="EMBL" id="MTW04610.1"/>
    </source>
</evidence>
<gene>
    <name evidence="15" type="ORF">GM668_21290</name>
</gene>
<comment type="caution">
    <text evidence="15">The sequence shown here is derived from an EMBL/GenBank/DDBJ whole genome shotgun (WGS) entry which is preliminary data.</text>
</comment>
<evidence type="ECO:0000256" key="8">
    <source>
        <dbReference type="ARBA" id="ARBA00022982"/>
    </source>
</evidence>
<feature type="domain" description="Cytochrome b561 bacterial/Ni-hydrogenase" evidence="14">
    <location>
        <begin position="8"/>
        <end position="176"/>
    </location>
</feature>
<dbReference type="EMBL" id="WNLA01000016">
    <property type="protein sequence ID" value="MTW04610.1"/>
    <property type="molecule type" value="Genomic_DNA"/>
</dbReference>
<dbReference type="RefSeq" id="WP_155440965.1">
    <property type="nucleotide sequence ID" value="NZ_WNLA01000016.1"/>
</dbReference>
<dbReference type="Pfam" id="PF01292">
    <property type="entry name" value="Ni_hydr_CYTB"/>
    <property type="match status" value="1"/>
</dbReference>
<dbReference type="OrthoDB" id="8723024at2"/>
<evidence type="ECO:0000256" key="2">
    <source>
        <dbReference type="ARBA" id="ARBA00004651"/>
    </source>
</evidence>
<dbReference type="GO" id="GO:0020037">
    <property type="term" value="F:heme binding"/>
    <property type="evidence" value="ECO:0007669"/>
    <property type="project" value="TreeGrafter"/>
</dbReference>
<sequence length="180" mass="19428">MRKLSSAHHDPVAQLVHWATAALVLSAFIAAPEEHGAQAAGNSIRLQLHETLGLAVFGLSVVRVLWRFAAVRPVPAATVRWMALAASSMHGVLYLLLFSVPLSAIASVWLQGHALTLFAGISISPMLAPSPDAGEAMAEVHEWLGDALLWLAGCHALAALFHHYILKDGILLSMLPRWRR</sequence>